<feature type="region of interest" description="Disordered" evidence="2">
    <location>
        <begin position="53"/>
        <end position="72"/>
    </location>
</feature>
<feature type="region of interest" description="Disordered" evidence="2">
    <location>
        <begin position="120"/>
        <end position="153"/>
    </location>
</feature>
<organism evidence="4 5">
    <name type="scientific">Metarhizium album (strain ARSEF 1941)</name>
    <dbReference type="NCBI Taxonomy" id="1081103"/>
    <lineage>
        <taxon>Eukaryota</taxon>
        <taxon>Fungi</taxon>
        <taxon>Dikarya</taxon>
        <taxon>Ascomycota</taxon>
        <taxon>Pezizomycotina</taxon>
        <taxon>Sordariomycetes</taxon>
        <taxon>Hypocreomycetidae</taxon>
        <taxon>Hypocreales</taxon>
        <taxon>Clavicipitaceae</taxon>
        <taxon>Metarhizium</taxon>
    </lineage>
</organism>
<dbReference type="RefSeq" id="XP_040681017.1">
    <property type="nucleotide sequence ID" value="XM_040820674.1"/>
</dbReference>
<dbReference type="SUPFAM" id="SSF57701">
    <property type="entry name" value="Zn2/Cys6 DNA-binding domain"/>
    <property type="match status" value="1"/>
</dbReference>
<dbReference type="AlphaFoldDB" id="A0A0B2WV19"/>
<evidence type="ECO:0000313" key="4">
    <source>
        <dbReference type="EMBL" id="KHN99951.1"/>
    </source>
</evidence>
<dbReference type="Gene3D" id="4.10.240.10">
    <property type="entry name" value="Zn(2)-C6 fungal-type DNA-binding domain"/>
    <property type="match status" value="1"/>
</dbReference>
<dbReference type="CDD" id="cd00067">
    <property type="entry name" value="GAL4"/>
    <property type="match status" value="1"/>
</dbReference>
<dbReference type="GeneID" id="63736330"/>
<evidence type="ECO:0000313" key="5">
    <source>
        <dbReference type="Proteomes" id="UP000030816"/>
    </source>
</evidence>
<sequence>MAYHLTQPSEDQTLLSRKENQKSNMGSPERPNSPNAVLKRSFSTPDAARLQKQAAVDSQGQHSSTGEKKRNKLGYHRTSIACSHCRRRKIRCIASPDVPNRCVNCIRLKKECSFYPVDQQPGADARTKAPSRQAGGPNASSASSSPAVGTGSPAGTPSCMIASGVNLSGSQGANADYFPSDATVSPNGMPAGSQYTFANQPTSGWVSTDMSSTGVSKPEEMAMPWHAYPTESPISGQFSPYTQTSSASIPWTSGTSEAGSHDEMAWGEFPTPMRSLSYSGESSGSHPQVPFIQMTQAQGYERRQSNFPDAYPPFPTTVAGGNPMTGVCTATQVLPGATFAPGVSPWQSQQLLASQGSTSDWQYGTPDGNQAILMEDQRMTPGVTQAPSGVYYST</sequence>
<dbReference type="GO" id="GO:0000981">
    <property type="term" value="F:DNA-binding transcription factor activity, RNA polymerase II-specific"/>
    <property type="evidence" value="ECO:0007669"/>
    <property type="project" value="InterPro"/>
</dbReference>
<feature type="compositionally biased region" description="Polar residues" evidence="2">
    <location>
        <begin position="1"/>
        <end position="15"/>
    </location>
</feature>
<dbReference type="GO" id="GO:0008270">
    <property type="term" value="F:zinc ion binding"/>
    <property type="evidence" value="ECO:0007669"/>
    <property type="project" value="InterPro"/>
</dbReference>
<dbReference type="InterPro" id="IPR036864">
    <property type="entry name" value="Zn2-C6_fun-type_DNA-bd_sf"/>
</dbReference>
<keyword evidence="1" id="KW-0539">Nucleus</keyword>
<dbReference type="InterPro" id="IPR050797">
    <property type="entry name" value="Carb_Metab_Trans_Reg"/>
</dbReference>
<reference evidence="4 5" key="1">
    <citation type="journal article" date="2014" name="Proc. Natl. Acad. Sci. U.S.A.">
        <title>Trajectory and genomic determinants of fungal-pathogen speciation and host adaptation.</title>
        <authorList>
            <person name="Hu X."/>
            <person name="Xiao G."/>
            <person name="Zheng P."/>
            <person name="Shang Y."/>
            <person name="Su Y."/>
            <person name="Zhang X."/>
            <person name="Liu X."/>
            <person name="Zhan S."/>
            <person name="St Leger R.J."/>
            <person name="Wang C."/>
        </authorList>
    </citation>
    <scope>NUCLEOTIDE SEQUENCE [LARGE SCALE GENOMIC DNA]</scope>
    <source>
        <strain evidence="4 5">ARSEF 1941</strain>
    </source>
</reference>
<evidence type="ECO:0000259" key="3">
    <source>
        <dbReference type="PROSITE" id="PS50048"/>
    </source>
</evidence>
<protein>
    <submittedName>
        <fullName evidence="4">Fungal Zn binuclear cluster domain containing protein</fullName>
    </submittedName>
</protein>
<feature type="region of interest" description="Disordered" evidence="2">
    <location>
        <begin position="1"/>
        <end position="46"/>
    </location>
</feature>
<dbReference type="SMART" id="SM00066">
    <property type="entry name" value="GAL4"/>
    <property type="match status" value="1"/>
</dbReference>
<evidence type="ECO:0000256" key="1">
    <source>
        <dbReference type="ARBA" id="ARBA00023242"/>
    </source>
</evidence>
<dbReference type="PANTHER" id="PTHR31668">
    <property type="entry name" value="GLUCOSE TRANSPORT TRANSCRIPTION REGULATOR RGT1-RELATED-RELATED"/>
    <property type="match status" value="1"/>
</dbReference>
<dbReference type="EMBL" id="AZHE01000003">
    <property type="protein sequence ID" value="KHN99951.1"/>
    <property type="molecule type" value="Genomic_DNA"/>
</dbReference>
<feature type="compositionally biased region" description="Polar residues" evidence="2">
    <location>
        <begin position="22"/>
        <end position="35"/>
    </location>
</feature>
<gene>
    <name evidence="4" type="ORF">MAM_01875</name>
</gene>
<evidence type="ECO:0000256" key="2">
    <source>
        <dbReference type="SAM" id="MobiDB-lite"/>
    </source>
</evidence>
<comment type="caution">
    <text evidence="4">The sequence shown here is derived from an EMBL/GenBank/DDBJ whole genome shotgun (WGS) entry which is preliminary data.</text>
</comment>
<keyword evidence="5" id="KW-1185">Reference proteome</keyword>
<dbReference type="InterPro" id="IPR001138">
    <property type="entry name" value="Zn2Cys6_DnaBD"/>
</dbReference>
<dbReference type="OrthoDB" id="4150019at2759"/>
<dbReference type="PROSITE" id="PS00463">
    <property type="entry name" value="ZN2_CY6_FUNGAL_1"/>
    <property type="match status" value="1"/>
</dbReference>
<feature type="compositionally biased region" description="Low complexity" evidence="2">
    <location>
        <begin position="134"/>
        <end position="153"/>
    </location>
</feature>
<name>A0A0B2WV19_METAS</name>
<dbReference type="Pfam" id="PF00172">
    <property type="entry name" value="Zn_clus"/>
    <property type="match status" value="1"/>
</dbReference>
<proteinExistence type="predicted"/>
<dbReference type="STRING" id="1081103.A0A0B2WV19"/>
<feature type="domain" description="Zn(2)-C6 fungal-type" evidence="3">
    <location>
        <begin position="81"/>
        <end position="114"/>
    </location>
</feature>
<accession>A0A0B2WV19</accession>
<dbReference type="PROSITE" id="PS50048">
    <property type="entry name" value="ZN2_CY6_FUNGAL_2"/>
    <property type="match status" value="1"/>
</dbReference>
<dbReference type="Proteomes" id="UP000030816">
    <property type="component" value="Unassembled WGS sequence"/>
</dbReference>
<dbReference type="HOGENOM" id="CLU_030994_0_0_1"/>